<evidence type="ECO:0000256" key="8">
    <source>
        <dbReference type="ARBA" id="ARBA00022723"/>
    </source>
</evidence>
<dbReference type="EMBL" id="JADOES010000038">
    <property type="protein sequence ID" value="MBT9317129.1"/>
    <property type="molecule type" value="Genomic_DNA"/>
</dbReference>
<feature type="binding site" description="axial binding residue" evidence="14">
    <location>
        <position position="10"/>
    </location>
    <ligand>
        <name>heme</name>
        <dbReference type="ChEBI" id="CHEBI:30413"/>
    </ligand>
    <ligandPart>
        <name>Fe</name>
        <dbReference type="ChEBI" id="CHEBI:18248"/>
    </ligandPart>
</feature>
<dbReference type="GO" id="GO:0046872">
    <property type="term" value="F:metal ion binding"/>
    <property type="evidence" value="ECO:0007669"/>
    <property type="project" value="UniProtKB-KW"/>
</dbReference>
<feature type="transmembrane region" description="Helical" evidence="14">
    <location>
        <begin position="6"/>
        <end position="29"/>
    </location>
</feature>
<dbReference type="GO" id="GO:0005886">
    <property type="term" value="C:plasma membrane"/>
    <property type="evidence" value="ECO:0007669"/>
    <property type="project" value="UniProtKB-SubCell"/>
</dbReference>
<dbReference type="Pfam" id="PF03653">
    <property type="entry name" value="UPF0093"/>
    <property type="match status" value="1"/>
</dbReference>
<evidence type="ECO:0000313" key="16">
    <source>
        <dbReference type="Proteomes" id="UP000717364"/>
    </source>
</evidence>
<sequence length="197" mass="22750">MAYYWFKSFHIFGVVAWFAGLFYLARLFIYHVEAEMEIEPAQSILKKQYTIMEKRLYNIITTPAMVLTVVMAAGLLYTMPDYLHQGWMHAKLGFVGLLLFYHFYCGRMIKQLEAGECKWNSKTLRLFNEGPTLLLVIIVMLVIFKGQFPTGATTWLIVALTISFLATIQLYARKRRLDKEREVAEAAATGKEQVLQS</sequence>
<evidence type="ECO:0000256" key="7">
    <source>
        <dbReference type="ARBA" id="ARBA00022692"/>
    </source>
</evidence>
<keyword evidence="9 14" id="KW-1133">Transmembrane helix</keyword>
<protein>
    <recommendedName>
        <fullName evidence="4 14">Protoporphyrinogen IX oxidase</fullName>
        <shortName evidence="14">PPO</shortName>
        <ecNumber evidence="14">1.3.99.-</ecNumber>
    </recommendedName>
</protein>
<evidence type="ECO:0000256" key="3">
    <source>
        <dbReference type="ARBA" id="ARBA00006501"/>
    </source>
</evidence>
<evidence type="ECO:0000256" key="9">
    <source>
        <dbReference type="ARBA" id="ARBA00022989"/>
    </source>
</evidence>
<evidence type="ECO:0000256" key="5">
    <source>
        <dbReference type="ARBA" id="ARBA00022475"/>
    </source>
</evidence>
<keyword evidence="8 14" id="KW-0479">Metal-binding</keyword>
<reference evidence="15" key="1">
    <citation type="submission" date="2020-11" db="EMBL/GenBank/DDBJ databases">
        <authorList>
            <person name="Konstantinou D."/>
            <person name="Gkelis S."/>
            <person name="Popin R."/>
            <person name="Fewer D."/>
            <person name="Sivonen K."/>
        </authorList>
    </citation>
    <scope>NUCLEOTIDE SEQUENCE</scope>
    <source>
        <strain evidence="15">TAU-MAC 1115</strain>
    </source>
</reference>
<comment type="function">
    <text evidence="14">Catalyzes the oxidation of protoporphyrinogen IX to protoporphyrin IX.</text>
</comment>
<dbReference type="PANTHER" id="PTHR40255:SF1">
    <property type="entry name" value="PROTOPORPHYRINOGEN IX OXIDASE"/>
    <property type="match status" value="1"/>
</dbReference>
<proteinExistence type="inferred from homology"/>
<dbReference type="AlphaFoldDB" id="A0A947DIX8"/>
<keyword evidence="16" id="KW-1185">Reference proteome</keyword>
<evidence type="ECO:0000256" key="2">
    <source>
        <dbReference type="ARBA" id="ARBA00005073"/>
    </source>
</evidence>
<feature type="transmembrane region" description="Helical" evidence="14">
    <location>
        <begin position="152"/>
        <end position="172"/>
    </location>
</feature>
<name>A0A947DIX8_9CYAN</name>
<feature type="transmembrane region" description="Helical" evidence="14">
    <location>
        <begin position="126"/>
        <end position="146"/>
    </location>
</feature>
<dbReference type="EC" id="1.3.99.-" evidence="14"/>
<evidence type="ECO:0000256" key="13">
    <source>
        <dbReference type="ARBA" id="ARBA00048390"/>
    </source>
</evidence>
<comment type="catalytic activity">
    <reaction evidence="13 14">
        <text>protoporphyrinogen IX + 3 A = protoporphyrin IX + 3 AH2</text>
        <dbReference type="Rhea" id="RHEA:62000"/>
        <dbReference type="ChEBI" id="CHEBI:13193"/>
        <dbReference type="ChEBI" id="CHEBI:17499"/>
        <dbReference type="ChEBI" id="CHEBI:57306"/>
        <dbReference type="ChEBI" id="CHEBI:57307"/>
    </reaction>
</comment>
<dbReference type="GO" id="GO:0006782">
    <property type="term" value="P:protoporphyrinogen IX biosynthetic process"/>
    <property type="evidence" value="ECO:0007669"/>
    <property type="project" value="UniProtKB-UniRule"/>
</dbReference>
<dbReference type="InterPro" id="IPR005265">
    <property type="entry name" value="HemJ-like"/>
</dbReference>
<keyword evidence="10 14" id="KW-0560">Oxidoreductase</keyword>
<comment type="cofactor">
    <cofactor evidence="14">
        <name>heme b</name>
        <dbReference type="ChEBI" id="CHEBI:60344"/>
    </cofactor>
    <text evidence="14">Binds 1 heme b (iron(II)-protoporphyrin IX) group per subunit.</text>
</comment>
<organism evidence="15 16">
    <name type="scientific">Leptothoe spongobia TAU-MAC 1115</name>
    <dbReference type="NCBI Taxonomy" id="1967444"/>
    <lineage>
        <taxon>Bacteria</taxon>
        <taxon>Bacillati</taxon>
        <taxon>Cyanobacteriota</taxon>
        <taxon>Cyanophyceae</taxon>
        <taxon>Nodosilineales</taxon>
        <taxon>Cymatolegaceae</taxon>
        <taxon>Leptothoe</taxon>
        <taxon>Leptothoe spongobia</taxon>
    </lineage>
</organism>
<keyword evidence="6 14" id="KW-0349">Heme</keyword>
<dbReference type="NCBIfam" id="TIGR00701">
    <property type="entry name" value="protoporphyrinogen oxidase HemJ"/>
    <property type="match status" value="1"/>
</dbReference>
<evidence type="ECO:0000256" key="1">
    <source>
        <dbReference type="ARBA" id="ARBA00004651"/>
    </source>
</evidence>
<evidence type="ECO:0000256" key="6">
    <source>
        <dbReference type="ARBA" id="ARBA00022617"/>
    </source>
</evidence>
<keyword evidence="11 14" id="KW-0408">Iron</keyword>
<evidence type="ECO:0000256" key="11">
    <source>
        <dbReference type="ARBA" id="ARBA00023004"/>
    </source>
</evidence>
<feature type="transmembrane region" description="Helical" evidence="14">
    <location>
        <begin position="86"/>
        <end position="105"/>
    </location>
</feature>
<evidence type="ECO:0000256" key="4">
    <source>
        <dbReference type="ARBA" id="ARBA00017504"/>
    </source>
</evidence>
<feature type="binding site" description="axial binding residue" evidence="14">
    <location>
        <position position="91"/>
    </location>
    <ligand>
        <name>heme</name>
        <dbReference type="ChEBI" id="CHEBI:30413"/>
    </ligand>
    <ligandPart>
        <name>Fe</name>
        <dbReference type="ChEBI" id="CHEBI:18248"/>
    </ligandPart>
</feature>
<gene>
    <name evidence="15" type="primary">hemJ</name>
    <name evidence="15" type="ORF">IXB50_17030</name>
</gene>
<accession>A0A947DIX8</accession>
<comment type="subunit">
    <text evidence="14">Homodimer.</text>
</comment>
<keyword evidence="12 14" id="KW-0472">Membrane</keyword>
<evidence type="ECO:0000313" key="15">
    <source>
        <dbReference type="EMBL" id="MBT9317129.1"/>
    </source>
</evidence>
<dbReference type="GO" id="GO:0070818">
    <property type="term" value="F:protoporphyrinogen oxidase activity"/>
    <property type="evidence" value="ECO:0007669"/>
    <property type="project" value="UniProtKB-UniRule"/>
</dbReference>
<keyword evidence="7 14" id="KW-0812">Transmembrane</keyword>
<evidence type="ECO:0000256" key="12">
    <source>
        <dbReference type="ARBA" id="ARBA00023136"/>
    </source>
</evidence>
<comment type="caution">
    <text evidence="15">The sequence shown here is derived from an EMBL/GenBank/DDBJ whole genome shotgun (WGS) entry which is preliminary data.</text>
</comment>
<dbReference type="PANTHER" id="PTHR40255">
    <property type="entry name" value="UPF0093 MEMBRANE PROTEIN SLR1790"/>
    <property type="match status" value="1"/>
</dbReference>
<dbReference type="Proteomes" id="UP000717364">
    <property type="component" value="Unassembled WGS sequence"/>
</dbReference>
<comment type="pathway">
    <text evidence="2 14">Porphyrin-containing compound metabolism; protoporphyrin-IX biosynthesis; protoporphyrin-IX from protoporphyrinogen-IX: step 1/1.</text>
</comment>
<comment type="subcellular location">
    <subcellularLocation>
        <location evidence="1 14">Cell membrane</location>
        <topology evidence="1 14">Multi-pass membrane protein</topology>
    </subcellularLocation>
</comment>
<evidence type="ECO:0000256" key="10">
    <source>
        <dbReference type="ARBA" id="ARBA00023002"/>
    </source>
</evidence>
<keyword evidence="5 14" id="KW-1003">Cell membrane</keyword>
<comment type="similarity">
    <text evidence="3 14">Belongs to the HemJ family.</text>
</comment>
<dbReference type="RefSeq" id="WP_215610193.1">
    <property type="nucleotide sequence ID" value="NZ_JADOES010000038.1"/>
</dbReference>
<evidence type="ECO:0000256" key="14">
    <source>
        <dbReference type="HAMAP-Rule" id="MF_02239"/>
    </source>
</evidence>
<reference evidence="15" key="2">
    <citation type="journal article" date="2021" name="Mar. Drugs">
        <title>Genome Reduction and Secondary Metabolism of the Marine Sponge-Associated Cyanobacterium Leptothoe.</title>
        <authorList>
            <person name="Konstantinou D."/>
            <person name="Popin R.V."/>
            <person name="Fewer D.P."/>
            <person name="Sivonen K."/>
            <person name="Gkelis S."/>
        </authorList>
    </citation>
    <scope>NUCLEOTIDE SEQUENCE</scope>
    <source>
        <strain evidence="15">TAU-MAC 1115</strain>
    </source>
</reference>
<feature type="transmembrane region" description="Helical" evidence="14">
    <location>
        <begin position="56"/>
        <end position="80"/>
    </location>
</feature>
<dbReference type="HAMAP" id="MF_02239">
    <property type="entry name" value="HemJ"/>
    <property type="match status" value="1"/>
</dbReference>